<sequence>MKIKDLVKYWDKHARGRLTRDAYFMALSDQHHKRLEKLAALYPMKSPQDLMRDLISASLDEMETSFPYVQGSKVVAYDEDGFEIYEDQGLTPKFVSLSQKHIQRLKANLIESVA</sequence>
<evidence type="ECO:0008006" key="3">
    <source>
        <dbReference type="Google" id="ProtNLM"/>
    </source>
</evidence>
<reference evidence="1 2" key="1">
    <citation type="submission" date="2012-12" db="EMBL/GenBank/DDBJ databases">
        <title>Genome assembly of Marinobacter sp. AK21.</title>
        <authorList>
            <person name="Khatri I."/>
            <person name="Kumar R."/>
            <person name="Vaidya B."/>
            <person name="Subramanian S."/>
            <person name="Pinnaka A."/>
        </authorList>
    </citation>
    <scope>NUCLEOTIDE SEQUENCE [LARGE SCALE GENOMIC DNA]</scope>
    <source>
        <strain evidence="1 2">AK21</strain>
    </source>
</reference>
<organism evidence="1 2">
    <name type="scientific">Marinobacter nitratireducens</name>
    <dbReference type="NCBI Taxonomy" id="1137280"/>
    <lineage>
        <taxon>Bacteria</taxon>
        <taxon>Pseudomonadati</taxon>
        <taxon>Pseudomonadota</taxon>
        <taxon>Gammaproteobacteria</taxon>
        <taxon>Pseudomonadales</taxon>
        <taxon>Marinobacteraceae</taxon>
        <taxon>Marinobacter</taxon>
    </lineage>
</organism>
<dbReference type="RefSeq" id="WP_036131620.1">
    <property type="nucleotide sequence ID" value="NZ_ANIE01000006.1"/>
</dbReference>
<proteinExistence type="predicted"/>
<evidence type="ECO:0000313" key="1">
    <source>
        <dbReference type="EMBL" id="KEF31056.1"/>
    </source>
</evidence>
<dbReference type="PATRIC" id="fig|1137280.3.peg.2024"/>
<evidence type="ECO:0000313" key="2">
    <source>
        <dbReference type="Proteomes" id="UP000035057"/>
    </source>
</evidence>
<dbReference type="EMBL" id="ANIE01000006">
    <property type="protein sequence ID" value="KEF31056.1"/>
    <property type="molecule type" value="Genomic_DNA"/>
</dbReference>
<comment type="caution">
    <text evidence="1">The sequence shown here is derived from an EMBL/GenBank/DDBJ whole genome shotgun (WGS) entry which is preliminary data.</text>
</comment>
<gene>
    <name evidence="1" type="ORF">D777_02209</name>
</gene>
<protein>
    <recommendedName>
        <fullName evidence="3">Pilin assembly protein</fullName>
    </recommendedName>
</protein>
<dbReference type="OrthoDB" id="6386565at2"/>
<dbReference type="AlphaFoldDB" id="A0A072N0L2"/>
<dbReference type="STRING" id="1137280.D777_02209"/>
<keyword evidence="2" id="KW-1185">Reference proteome</keyword>
<name>A0A072N0L2_9GAMM</name>
<accession>A0A072N0L2</accession>
<dbReference type="Proteomes" id="UP000035057">
    <property type="component" value="Unassembled WGS sequence"/>
</dbReference>